<evidence type="ECO:0000256" key="2">
    <source>
        <dbReference type="ARBA" id="ARBA00022722"/>
    </source>
</evidence>
<dbReference type="AlphaFoldDB" id="A0A3B0ZA33"/>
<protein>
    <submittedName>
        <fullName evidence="4">Exodeoxyribonuclease VII small subunit</fullName>
        <ecNumber evidence="4">3.1.11.6</ecNumber>
    </submittedName>
</protein>
<dbReference type="SUPFAM" id="SSF116842">
    <property type="entry name" value="XseB-like"/>
    <property type="match status" value="1"/>
</dbReference>
<dbReference type="GO" id="GO:0008855">
    <property type="term" value="F:exodeoxyribonuclease VII activity"/>
    <property type="evidence" value="ECO:0007669"/>
    <property type="project" value="UniProtKB-EC"/>
</dbReference>
<dbReference type="InterPro" id="IPR037004">
    <property type="entry name" value="Exonuc_VII_ssu_sf"/>
</dbReference>
<dbReference type="EMBL" id="UOFQ01000178">
    <property type="protein sequence ID" value="VAW90275.1"/>
    <property type="molecule type" value="Genomic_DNA"/>
</dbReference>
<name>A0A3B0ZA33_9ZZZZ</name>
<reference evidence="4" key="1">
    <citation type="submission" date="2018-06" db="EMBL/GenBank/DDBJ databases">
        <authorList>
            <person name="Zhirakovskaya E."/>
        </authorList>
    </citation>
    <scope>NUCLEOTIDE SEQUENCE</scope>
</reference>
<dbReference type="NCBIfam" id="TIGR01280">
    <property type="entry name" value="xseB"/>
    <property type="match status" value="1"/>
</dbReference>
<evidence type="ECO:0000256" key="1">
    <source>
        <dbReference type="ARBA" id="ARBA00022490"/>
    </source>
</evidence>
<keyword evidence="3 4" id="KW-0378">Hydrolase</keyword>
<evidence type="ECO:0000256" key="3">
    <source>
        <dbReference type="ARBA" id="ARBA00022801"/>
    </source>
</evidence>
<evidence type="ECO:0000313" key="4">
    <source>
        <dbReference type="EMBL" id="VAW90275.1"/>
    </source>
</evidence>
<dbReference type="EC" id="3.1.11.6" evidence="4"/>
<dbReference type="Pfam" id="PF02609">
    <property type="entry name" value="Exonuc_VII_S"/>
    <property type="match status" value="1"/>
</dbReference>
<gene>
    <name evidence="4" type="ORF">MNBD_GAMMA17-1684</name>
</gene>
<dbReference type="PANTHER" id="PTHR34137">
    <property type="entry name" value="EXODEOXYRIBONUCLEASE 7 SMALL SUBUNIT"/>
    <property type="match status" value="1"/>
</dbReference>
<accession>A0A3B0ZA33</accession>
<keyword evidence="1" id="KW-0963">Cytoplasm</keyword>
<dbReference type="NCBIfam" id="NF002140">
    <property type="entry name" value="PRK00977.1-4"/>
    <property type="match status" value="1"/>
</dbReference>
<dbReference type="GO" id="GO:0009318">
    <property type="term" value="C:exodeoxyribonuclease VII complex"/>
    <property type="evidence" value="ECO:0007669"/>
    <property type="project" value="InterPro"/>
</dbReference>
<dbReference type="Gene3D" id="1.10.287.1040">
    <property type="entry name" value="Exonuclease VII, small subunit"/>
    <property type="match status" value="1"/>
</dbReference>
<dbReference type="InterPro" id="IPR003761">
    <property type="entry name" value="Exonuc_VII_S"/>
</dbReference>
<keyword evidence="2" id="KW-0540">Nuclease</keyword>
<sequence>MESVLVTKKRSKKSSPPDFETALEELETLVEQMEAGEITLEESLQHFERGILLTRTCQEALKTAEQKVSILLKDNHATDATTQPFDTDRD</sequence>
<organism evidence="4">
    <name type="scientific">hydrothermal vent metagenome</name>
    <dbReference type="NCBI Taxonomy" id="652676"/>
    <lineage>
        <taxon>unclassified sequences</taxon>
        <taxon>metagenomes</taxon>
        <taxon>ecological metagenomes</taxon>
    </lineage>
</organism>
<dbReference type="GO" id="GO:0005829">
    <property type="term" value="C:cytosol"/>
    <property type="evidence" value="ECO:0007669"/>
    <property type="project" value="TreeGrafter"/>
</dbReference>
<dbReference type="HAMAP" id="MF_00337">
    <property type="entry name" value="Exonuc_7_S"/>
    <property type="match status" value="1"/>
</dbReference>
<proteinExistence type="inferred from homology"/>
<dbReference type="GO" id="GO:0006308">
    <property type="term" value="P:DNA catabolic process"/>
    <property type="evidence" value="ECO:0007669"/>
    <property type="project" value="InterPro"/>
</dbReference>
<dbReference type="PANTHER" id="PTHR34137:SF1">
    <property type="entry name" value="EXODEOXYRIBONUCLEASE 7 SMALL SUBUNIT"/>
    <property type="match status" value="1"/>
</dbReference>